<gene>
    <name evidence="10" type="ORF">CX676_04195</name>
</gene>
<accession>A0A2H5EVY6</accession>
<feature type="active site" description="Nucleophile" evidence="7">
    <location>
        <position position="456"/>
    </location>
</feature>
<dbReference type="Gene3D" id="2.40.440.10">
    <property type="entry name" value="L,D-transpeptidase catalytic domain-like"/>
    <property type="match status" value="1"/>
</dbReference>
<feature type="domain" description="L,D-TPase catalytic" evidence="9">
    <location>
        <begin position="305"/>
        <end position="481"/>
    </location>
</feature>
<proteinExistence type="inferred from homology"/>
<evidence type="ECO:0000259" key="9">
    <source>
        <dbReference type="PROSITE" id="PS52029"/>
    </source>
</evidence>
<dbReference type="KEGG" id="pzh:CX676_04195"/>
<dbReference type="EMBL" id="CP025430">
    <property type="protein sequence ID" value="AUH63465.1"/>
    <property type="molecule type" value="Genomic_DNA"/>
</dbReference>
<dbReference type="GO" id="GO:0008360">
    <property type="term" value="P:regulation of cell shape"/>
    <property type="evidence" value="ECO:0007669"/>
    <property type="project" value="UniProtKB-UniRule"/>
</dbReference>
<evidence type="ECO:0000256" key="7">
    <source>
        <dbReference type="PROSITE-ProRule" id="PRU01373"/>
    </source>
</evidence>
<keyword evidence="8" id="KW-0732">Signal</keyword>
<evidence type="ECO:0000256" key="3">
    <source>
        <dbReference type="ARBA" id="ARBA00022679"/>
    </source>
</evidence>
<reference evidence="10 11" key="1">
    <citation type="journal article" date="2013" name="Antonie Van Leeuwenhoek">
        <title>Paracoccus zhejiangensis sp. nov., isolated from activated sludge in wastewater-treatment system.</title>
        <authorList>
            <person name="Wu Z.G."/>
            <person name="Zhang D.F."/>
            <person name="Liu Y.L."/>
            <person name="Wang F."/>
            <person name="Jiang X."/>
            <person name="Li C."/>
            <person name="Li S.P."/>
            <person name="Hong Q."/>
            <person name="Li W.J."/>
        </authorList>
    </citation>
    <scope>NUCLEOTIDE SEQUENCE [LARGE SCALE GENOMIC DNA]</scope>
    <source>
        <strain evidence="10 11">J6</strain>
    </source>
</reference>
<dbReference type="OrthoDB" id="9778545at2"/>
<dbReference type="InterPro" id="IPR036366">
    <property type="entry name" value="PGBDSf"/>
</dbReference>
<dbReference type="AlphaFoldDB" id="A0A2H5EVY6"/>
<dbReference type="SUPFAM" id="SSF141523">
    <property type="entry name" value="L,D-transpeptidase catalytic domain-like"/>
    <property type="match status" value="1"/>
</dbReference>
<dbReference type="GO" id="GO:0009252">
    <property type="term" value="P:peptidoglycan biosynthetic process"/>
    <property type="evidence" value="ECO:0007669"/>
    <property type="project" value="UniProtKB-UniPathway"/>
</dbReference>
<dbReference type="InterPro" id="IPR045380">
    <property type="entry name" value="LD_TPept_scaffold_dom"/>
</dbReference>
<feature type="chain" id="PRO_5014185810" evidence="8">
    <location>
        <begin position="29"/>
        <end position="545"/>
    </location>
</feature>
<dbReference type="Pfam" id="PF20142">
    <property type="entry name" value="Scaffold"/>
    <property type="match status" value="1"/>
</dbReference>
<dbReference type="InterPro" id="IPR036365">
    <property type="entry name" value="PGBD-like_sf"/>
</dbReference>
<dbReference type="InterPro" id="IPR005490">
    <property type="entry name" value="LD_TPept_cat_dom"/>
</dbReference>
<dbReference type="CDD" id="cd16913">
    <property type="entry name" value="YkuD_like"/>
    <property type="match status" value="1"/>
</dbReference>
<name>A0A2H5EVY6_9RHOB</name>
<dbReference type="GO" id="GO:0016740">
    <property type="term" value="F:transferase activity"/>
    <property type="evidence" value="ECO:0007669"/>
    <property type="project" value="UniProtKB-KW"/>
</dbReference>
<dbReference type="PANTHER" id="PTHR41533:SF2">
    <property type="entry name" value="BLR7131 PROTEIN"/>
    <property type="match status" value="1"/>
</dbReference>
<keyword evidence="4 7" id="KW-0133">Cell shape</keyword>
<dbReference type="InterPro" id="IPR052905">
    <property type="entry name" value="LD-transpeptidase_YkuD-like"/>
</dbReference>
<dbReference type="UniPathway" id="UPA00219"/>
<feature type="signal peptide" evidence="8">
    <location>
        <begin position="1"/>
        <end position="28"/>
    </location>
</feature>
<evidence type="ECO:0000256" key="5">
    <source>
        <dbReference type="ARBA" id="ARBA00022984"/>
    </source>
</evidence>
<keyword evidence="5 7" id="KW-0573">Peptidoglycan synthesis</keyword>
<protein>
    <submittedName>
        <fullName evidence="10">Peptidoglycan-binding protein</fullName>
    </submittedName>
</protein>
<evidence type="ECO:0000313" key="10">
    <source>
        <dbReference type="EMBL" id="AUH63465.1"/>
    </source>
</evidence>
<dbReference type="Proteomes" id="UP000234530">
    <property type="component" value="Chromosome"/>
</dbReference>
<sequence length="545" mass="59536">MLSRFNAFVMAFGLTLSAPMAVVSGAQAQGVGQTVGAATAIAPRLEFSAPEMDLARAVAGWPGVAAFYGENGLRPVFGGIEGQARREAVIAAVESAHLHGLPAARYDLPGLRQANADSIAGEALFARVAAQYMRDVTSGAINPARADAQIHRTINRPNVAALLGELVKSPDPKGFILSQGPKDPRYLALQDALASRAGLMAPPGAPLAPKGLWRTGMRDPAIPDLRARLASIGFNAAQPLDPSEYDAALSDAVLQFQEAAGLPADGVAGPMTINRLNGGPDGQTRAILVAMERMRWMNGHDLNARHVWVNIPEYIARIYDGGQQVFQTRVVVGKTDSDMRTPEFSDQMEYVVVNPRWNVPRSITVKEYLPRLQKNRYAVSHLDIIDGRGNVVSRDSIDFGRYSASSFPYRMRQKPSEDNALGLVKFIFPNPWNIYLHDTPSKHLFGESSRAYSHGCIRIGDPFDLAYALLSQQTDNPQRMFQRALDSGNEQWLSLKPNLPVHLVYFTAMAEPSGEIRFYRDIYGRDARVWDALDKAGLELAGQSD</sequence>
<evidence type="ECO:0000256" key="2">
    <source>
        <dbReference type="ARBA" id="ARBA00005992"/>
    </source>
</evidence>
<comment type="similarity">
    <text evidence="2">Belongs to the YkuD family.</text>
</comment>
<comment type="pathway">
    <text evidence="1 7">Cell wall biogenesis; peptidoglycan biosynthesis.</text>
</comment>
<dbReference type="GO" id="GO:0071555">
    <property type="term" value="P:cell wall organization"/>
    <property type="evidence" value="ECO:0007669"/>
    <property type="project" value="UniProtKB-UniRule"/>
</dbReference>
<dbReference type="PANTHER" id="PTHR41533">
    <property type="entry name" value="L,D-TRANSPEPTIDASE HI_1667-RELATED"/>
    <property type="match status" value="1"/>
</dbReference>
<evidence type="ECO:0000313" key="11">
    <source>
        <dbReference type="Proteomes" id="UP000234530"/>
    </source>
</evidence>
<organism evidence="10 11">
    <name type="scientific">Paracoccus zhejiangensis</name>
    <dbReference type="NCBI Taxonomy" id="1077935"/>
    <lineage>
        <taxon>Bacteria</taxon>
        <taxon>Pseudomonadati</taxon>
        <taxon>Pseudomonadota</taxon>
        <taxon>Alphaproteobacteria</taxon>
        <taxon>Rhodobacterales</taxon>
        <taxon>Paracoccaceae</taxon>
        <taxon>Paracoccus</taxon>
    </lineage>
</organism>
<dbReference type="Pfam" id="PF01471">
    <property type="entry name" value="PG_binding_1"/>
    <property type="match status" value="1"/>
</dbReference>
<dbReference type="Gene3D" id="1.10.101.10">
    <property type="entry name" value="PGBD-like superfamily/PGBD"/>
    <property type="match status" value="1"/>
</dbReference>
<keyword evidence="3" id="KW-0808">Transferase</keyword>
<evidence type="ECO:0000256" key="4">
    <source>
        <dbReference type="ARBA" id="ARBA00022960"/>
    </source>
</evidence>
<evidence type="ECO:0000256" key="8">
    <source>
        <dbReference type="SAM" id="SignalP"/>
    </source>
</evidence>
<feature type="active site" description="Proton donor/acceptor" evidence="7">
    <location>
        <position position="437"/>
    </location>
</feature>
<dbReference type="InterPro" id="IPR002477">
    <property type="entry name" value="Peptidoglycan-bd-like"/>
</dbReference>
<dbReference type="GO" id="GO:0004180">
    <property type="term" value="F:carboxypeptidase activity"/>
    <property type="evidence" value="ECO:0007669"/>
    <property type="project" value="UniProtKB-ARBA"/>
</dbReference>
<keyword evidence="11" id="KW-1185">Reference proteome</keyword>
<keyword evidence="6 7" id="KW-0961">Cell wall biogenesis/degradation</keyword>
<evidence type="ECO:0000256" key="1">
    <source>
        <dbReference type="ARBA" id="ARBA00004752"/>
    </source>
</evidence>
<evidence type="ECO:0000256" key="6">
    <source>
        <dbReference type="ARBA" id="ARBA00023316"/>
    </source>
</evidence>
<dbReference type="SUPFAM" id="SSF47090">
    <property type="entry name" value="PGBD-like"/>
    <property type="match status" value="1"/>
</dbReference>
<dbReference type="InterPro" id="IPR038063">
    <property type="entry name" value="Transpep_catalytic_dom"/>
</dbReference>
<dbReference type="PROSITE" id="PS52029">
    <property type="entry name" value="LD_TPASE"/>
    <property type="match status" value="1"/>
</dbReference>
<dbReference type="RefSeq" id="WP_101751507.1">
    <property type="nucleotide sequence ID" value="NZ_CP025430.1"/>
</dbReference>
<dbReference type="Pfam" id="PF03734">
    <property type="entry name" value="YkuD"/>
    <property type="match status" value="1"/>
</dbReference>